<dbReference type="GO" id="GO:0046872">
    <property type="term" value="F:metal ion binding"/>
    <property type="evidence" value="ECO:0007669"/>
    <property type="project" value="InterPro"/>
</dbReference>
<sequence>MAPSREVSLTWVTEGTRLWDATLAALEGPALEAPSALPGWSRAHVVAHVALNAEALLNLLTWARTGVETPMYASPESRDADIEELAAADPQDVRARSEQATRELDEGVAALDEEHWEARVRVRQGTEVPASVVPWLRAREVYLHALDLDGAATDEDLPDDFASALVEDAAKQRSRDETHPSLVLREDGVGRWEIGRPGPDATEVVGDVRALAAWVTGRPTTLPVATADGQPLPELPAWL</sequence>
<dbReference type="SUPFAM" id="SSF109854">
    <property type="entry name" value="DinB/YfiT-like putative metalloenzymes"/>
    <property type="match status" value="1"/>
</dbReference>
<dbReference type="InterPro" id="IPR017517">
    <property type="entry name" value="Maleyloyr_isom"/>
</dbReference>
<name>A0A1B1NGI3_9MICO</name>
<dbReference type="EC" id="5.2.1.4" evidence="2"/>
<dbReference type="Pfam" id="PF11716">
    <property type="entry name" value="MDMPI_N"/>
    <property type="match status" value="1"/>
</dbReference>
<evidence type="ECO:0000259" key="1">
    <source>
        <dbReference type="Pfam" id="PF11716"/>
    </source>
</evidence>
<dbReference type="NCBIfam" id="TIGR03083">
    <property type="entry name" value="maleylpyruvate isomerase family mycothiol-dependent enzyme"/>
    <property type="match status" value="1"/>
</dbReference>
<dbReference type="STRING" id="1758689.SGUI_3133"/>
<feature type="domain" description="Mycothiol-dependent maleylpyruvate isomerase metal-binding" evidence="1">
    <location>
        <begin position="14"/>
        <end position="148"/>
    </location>
</feature>
<proteinExistence type="predicted"/>
<keyword evidence="2" id="KW-0413">Isomerase</keyword>
<dbReference type="SUPFAM" id="SSF55718">
    <property type="entry name" value="SCP-like"/>
    <property type="match status" value="1"/>
</dbReference>
<accession>A0A1B1NGI3</accession>
<organism evidence="2 3">
    <name type="scientific">Serinicoccus hydrothermalis</name>
    <dbReference type="NCBI Taxonomy" id="1758689"/>
    <lineage>
        <taxon>Bacteria</taxon>
        <taxon>Bacillati</taxon>
        <taxon>Actinomycetota</taxon>
        <taxon>Actinomycetes</taxon>
        <taxon>Micrococcales</taxon>
        <taxon>Ornithinimicrobiaceae</taxon>
        <taxon>Serinicoccus</taxon>
    </lineage>
</organism>
<dbReference type="AlphaFoldDB" id="A0A1B1NGI3"/>
<dbReference type="InterPro" id="IPR036527">
    <property type="entry name" value="SCP2_sterol-bd_dom_sf"/>
</dbReference>
<gene>
    <name evidence="2" type="ORF">SGUI_3133</name>
</gene>
<dbReference type="PATRIC" id="fig|1758689.4.peg.3262"/>
<dbReference type="RefSeq" id="WP_066641926.1">
    <property type="nucleotide sequence ID" value="NZ_CP014989.1"/>
</dbReference>
<protein>
    <submittedName>
        <fullName evidence="2">Maleylpyruvate isomerase, mycothiol-dependent</fullName>
        <ecNumber evidence="2">5.2.1.4</ecNumber>
    </submittedName>
</protein>
<dbReference type="Gene3D" id="3.30.1050.20">
    <property type="match status" value="1"/>
</dbReference>
<evidence type="ECO:0000313" key="3">
    <source>
        <dbReference type="Proteomes" id="UP000092482"/>
    </source>
</evidence>
<dbReference type="InterPro" id="IPR024344">
    <property type="entry name" value="MDMPI_metal-binding"/>
</dbReference>
<dbReference type="EMBL" id="CP014989">
    <property type="protein sequence ID" value="ANS80529.1"/>
    <property type="molecule type" value="Genomic_DNA"/>
</dbReference>
<dbReference type="KEGG" id="serj:SGUI_3133"/>
<keyword evidence="2" id="KW-0670">Pyruvate</keyword>
<dbReference type="Gene3D" id="1.20.120.450">
    <property type="entry name" value="dinb family like domain"/>
    <property type="match status" value="1"/>
</dbReference>
<dbReference type="GO" id="GO:0050077">
    <property type="term" value="F:maleylpyruvate isomerase activity"/>
    <property type="evidence" value="ECO:0007669"/>
    <property type="project" value="UniProtKB-EC"/>
</dbReference>
<dbReference type="InterPro" id="IPR034660">
    <property type="entry name" value="DinB/YfiT-like"/>
</dbReference>
<keyword evidence="3" id="KW-1185">Reference proteome</keyword>
<reference evidence="2 3" key="1">
    <citation type="submission" date="2016-03" db="EMBL/GenBank/DDBJ databases">
        <title>Shallow-sea hydrothermal system.</title>
        <authorList>
            <person name="Tang K."/>
        </authorList>
    </citation>
    <scope>NUCLEOTIDE SEQUENCE [LARGE SCALE GENOMIC DNA]</scope>
    <source>
        <strain evidence="2 3">JLT9</strain>
    </source>
</reference>
<evidence type="ECO:0000313" key="2">
    <source>
        <dbReference type="EMBL" id="ANS80529.1"/>
    </source>
</evidence>
<dbReference type="Proteomes" id="UP000092482">
    <property type="component" value="Chromosome"/>
</dbReference>